<dbReference type="PANTHER" id="PTHR31668">
    <property type="entry name" value="GLUCOSE TRANSPORT TRANSCRIPTION REGULATOR RGT1-RELATED-RELATED"/>
    <property type="match status" value="1"/>
</dbReference>
<dbReference type="SMART" id="SM00066">
    <property type="entry name" value="GAL4"/>
    <property type="match status" value="1"/>
</dbReference>
<comment type="caution">
    <text evidence="3">The sequence shown here is derived from an EMBL/GenBank/DDBJ whole genome shotgun (WGS) entry which is preliminary data.</text>
</comment>
<keyword evidence="4" id="KW-1185">Reference proteome</keyword>
<accession>A0A397W6Z1</accession>
<dbReference type="Pfam" id="PF00172">
    <property type="entry name" value="Zn_clus"/>
    <property type="match status" value="1"/>
</dbReference>
<dbReference type="OrthoDB" id="39175at2759"/>
<dbReference type="InterPro" id="IPR050797">
    <property type="entry name" value="Carb_Metab_Trans_Reg"/>
</dbReference>
<dbReference type="AlphaFoldDB" id="A0A397W6Z1"/>
<organism evidence="3 4">
    <name type="scientific">Gigaspora rosea</name>
    <dbReference type="NCBI Taxonomy" id="44941"/>
    <lineage>
        <taxon>Eukaryota</taxon>
        <taxon>Fungi</taxon>
        <taxon>Fungi incertae sedis</taxon>
        <taxon>Mucoromycota</taxon>
        <taxon>Glomeromycotina</taxon>
        <taxon>Glomeromycetes</taxon>
        <taxon>Diversisporales</taxon>
        <taxon>Gigasporaceae</taxon>
        <taxon>Gigaspora</taxon>
    </lineage>
</organism>
<dbReference type="Gene3D" id="4.10.240.10">
    <property type="entry name" value="Zn(2)-C6 fungal-type DNA-binding domain"/>
    <property type="match status" value="1"/>
</dbReference>
<dbReference type="Proteomes" id="UP000266673">
    <property type="component" value="Unassembled WGS sequence"/>
</dbReference>
<protein>
    <recommendedName>
        <fullName evidence="2">Zn(2)-C6 fungal-type domain-containing protein</fullName>
    </recommendedName>
</protein>
<gene>
    <name evidence="3" type="ORF">C2G38_2055547</name>
</gene>
<dbReference type="EMBL" id="QKWP01000027">
    <property type="protein sequence ID" value="RIB29861.1"/>
    <property type="molecule type" value="Genomic_DNA"/>
</dbReference>
<name>A0A397W6Z1_9GLOM</name>
<evidence type="ECO:0000313" key="3">
    <source>
        <dbReference type="EMBL" id="RIB29861.1"/>
    </source>
</evidence>
<feature type="domain" description="Zn(2)-C6 fungal-type" evidence="2">
    <location>
        <begin position="29"/>
        <end position="61"/>
    </location>
</feature>
<evidence type="ECO:0000259" key="2">
    <source>
        <dbReference type="PROSITE" id="PS50048"/>
    </source>
</evidence>
<reference evidence="3 4" key="1">
    <citation type="submission" date="2018-06" db="EMBL/GenBank/DDBJ databases">
        <title>Comparative genomics reveals the genomic features of Rhizophagus irregularis, R. cerebriforme, R. diaphanum and Gigaspora rosea, and their symbiotic lifestyle signature.</title>
        <authorList>
            <person name="Morin E."/>
            <person name="San Clemente H."/>
            <person name="Chen E.C.H."/>
            <person name="De La Providencia I."/>
            <person name="Hainaut M."/>
            <person name="Kuo A."/>
            <person name="Kohler A."/>
            <person name="Murat C."/>
            <person name="Tang N."/>
            <person name="Roy S."/>
            <person name="Loubradou J."/>
            <person name="Henrissat B."/>
            <person name="Grigoriev I.V."/>
            <person name="Corradi N."/>
            <person name="Roux C."/>
            <person name="Martin F.M."/>
        </authorList>
    </citation>
    <scope>NUCLEOTIDE SEQUENCE [LARGE SCALE GENOMIC DNA]</scope>
    <source>
        <strain evidence="3 4">DAOM 194757</strain>
    </source>
</reference>
<sequence length="112" mass="12950">MPYILDNICNSSKMHKIHSTVKRRNATMACDSCRHAKTRCTRFPNESMCLRCSQRKEVCTYFRIPKKRGPRPRRQSLNSLAETIAILSATSNEPCPQKNNEKHFCHPGCIIR</sequence>
<evidence type="ECO:0000313" key="4">
    <source>
        <dbReference type="Proteomes" id="UP000266673"/>
    </source>
</evidence>
<dbReference type="PROSITE" id="PS50048">
    <property type="entry name" value="ZN2_CY6_FUNGAL_2"/>
    <property type="match status" value="1"/>
</dbReference>
<dbReference type="SUPFAM" id="SSF57701">
    <property type="entry name" value="Zn2/Cys6 DNA-binding domain"/>
    <property type="match status" value="1"/>
</dbReference>
<dbReference type="GO" id="GO:0008270">
    <property type="term" value="F:zinc ion binding"/>
    <property type="evidence" value="ECO:0007669"/>
    <property type="project" value="InterPro"/>
</dbReference>
<dbReference type="InterPro" id="IPR001138">
    <property type="entry name" value="Zn2Cys6_DnaBD"/>
</dbReference>
<proteinExistence type="predicted"/>
<dbReference type="PROSITE" id="PS00463">
    <property type="entry name" value="ZN2_CY6_FUNGAL_1"/>
    <property type="match status" value="1"/>
</dbReference>
<keyword evidence="1" id="KW-0539">Nucleus</keyword>
<dbReference type="InterPro" id="IPR036864">
    <property type="entry name" value="Zn2-C6_fun-type_DNA-bd_sf"/>
</dbReference>
<evidence type="ECO:0000256" key="1">
    <source>
        <dbReference type="ARBA" id="ARBA00023242"/>
    </source>
</evidence>
<dbReference type="GO" id="GO:0000981">
    <property type="term" value="F:DNA-binding transcription factor activity, RNA polymerase II-specific"/>
    <property type="evidence" value="ECO:0007669"/>
    <property type="project" value="InterPro"/>
</dbReference>